<keyword evidence="2" id="KW-1133">Transmembrane helix</keyword>
<feature type="compositionally biased region" description="Low complexity" evidence="1">
    <location>
        <begin position="129"/>
        <end position="152"/>
    </location>
</feature>
<reference evidence="3" key="1">
    <citation type="submission" date="2020-11" db="EMBL/GenBank/DDBJ databases">
        <title>Isolation and identification of active actinomycetes.</title>
        <authorList>
            <person name="Sun X."/>
        </authorList>
    </citation>
    <scope>NUCLEOTIDE SEQUENCE</scope>
    <source>
        <strain evidence="3">NEAU-A11</strain>
    </source>
</reference>
<evidence type="ECO:0000256" key="1">
    <source>
        <dbReference type="SAM" id="MobiDB-lite"/>
    </source>
</evidence>
<protein>
    <submittedName>
        <fullName evidence="3">Uncharacterized protein</fullName>
    </submittedName>
</protein>
<evidence type="ECO:0000256" key="2">
    <source>
        <dbReference type="SAM" id="Phobius"/>
    </source>
</evidence>
<evidence type="ECO:0000313" key="4">
    <source>
        <dbReference type="Proteomes" id="UP000598146"/>
    </source>
</evidence>
<dbReference type="EMBL" id="JADQTO010000008">
    <property type="protein sequence ID" value="MBG0563432.1"/>
    <property type="molecule type" value="Genomic_DNA"/>
</dbReference>
<name>A0A931C8P5_9ACTN</name>
<gene>
    <name evidence="3" type="ORF">I4J89_18455</name>
</gene>
<evidence type="ECO:0000313" key="3">
    <source>
        <dbReference type="EMBL" id="MBG0563432.1"/>
    </source>
</evidence>
<feature type="transmembrane region" description="Helical" evidence="2">
    <location>
        <begin position="65"/>
        <end position="86"/>
    </location>
</feature>
<keyword evidence="2" id="KW-0472">Membrane</keyword>
<dbReference type="Proteomes" id="UP000598146">
    <property type="component" value="Unassembled WGS sequence"/>
</dbReference>
<keyword evidence="4" id="KW-1185">Reference proteome</keyword>
<feature type="region of interest" description="Disordered" evidence="1">
    <location>
        <begin position="93"/>
        <end position="252"/>
    </location>
</feature>
<keyword evidence="2" id="KW-0812">Transmembrane</keyword>
<organism evidence="3 4">
    <name type="scientific">Actinoplanes aureus</name>
    <dbReference type="NCBI Taxonomy" id="2792083"/>
    <lineage>
        <taxon>Bacteria</taxon>
        <taxon>Bacillati</taxon>
        <taxon>Actinomycetota</taxon>
        <taxon>Actinomycetes</taxon>
        <taxon>Micromonosporales</taxon>
        <taxon>Micromonosporaceae</taxon>
        <taxon>Actinoplanes</taxon>
    </lineage>
</organism>
<dbReference type="RefSeq" id="WP_196415227.1">
    <property type="nucleotide sequence ID" value="NZ_JADQTO010000008.1"/>
</dbReference>
<accession>A0A931C8P5</accession>
<comment type="caution">
    <text evidence="3">The sequence shown here is derived from an EMBL/GenBank/DDBJ whole genome shotgun (WGS) entry which is preliminary data.</text>
</comment>
<dbReference type="AlphaFoldDB" id="A0A931C8P5"/>
<sequence>MSLWHRIRDESAGAWRSLRYDLGRRPVEPTGGPDVTSTGMSTFPGSLVDLPVSQPDVDARPPRRFVAVTTFCLLAVLGAGGSYFAATTVFAEQSPGSPGAPPAAAPATGSGSDEAGLGSGPVTAGRPRTTPAVAAGGAAPVAAGPAGQPATTIPVAGDTPSQRPAPRPATRPADPECHCPTPPAPTPTAPSATPPRNAGPAPSGTSAEPSAEPGNSGEPGPSANPSGSAEAVPNVSPSAGDSGHHHHRRNRH</sequence>
<proteinExistence type="predicted"/>